<dbReference type="OrthoDB" id="9952420at2"/>
<dbReference type="KEGG" id="chya:V22_00070"/>
<dbReference type="Proteomes" id="UP000319976">
    <property type="component" value="Chromosome"/>
</dbReference>
<keyword evidence="2" id="KW-1185">Reference proteome</keyword>
<reference evidence="1 2" key="1">
    <citation type="submission" date="2019-02" db="EMBL/GenBank/DDBJ databases">
        <title>Deep-cultivation of Planctomycetes and their phenomic and genomic characterization uncovers novel biology.</title>
        <authorList>
            <person name="Wiegand S."/>
            <person name="Jogler M."/>
            <person name="Boedeker C."/>
            <person name="Pinto D."/>
            <person name="Vollmers J."/>
            <person name="Rivas-Marin E."/>
            <person name="Kohn T."/>
            <person name="Peeters S.H."/>
            <person name="Heuer A."/>
            <person name="Rast P."/>
            <person name="Oberbeckmann S."/>
            <person name="Bunk B."/>
            <person name="Jeske O."/>
            <person name="Meyerdierks A."/>
            <person name="Storesund J.E."/>
            <person name="Kallscheuer N."/>
            <person name="Luecker S."/>
            <person name="Lage O.M."/>
            <person name="Pohl T."/>
            <person name="Merkel B.J."/>
            <person name="Hornburger P."/>
            <person name="Mueller R.-W."/>
            <person name="Bruemmer F."/>
            <person name="Labrenz M."/>
            <person name="Spormann A.M."/>
            <person name="Op den Camp H."/>
            <person name="Overmann J."/>
            <person name="Amann R."/>
            <person name="Jetten M.S.M."/>
            <person name="Mascher T."/>
            <person name="Medema M.H."/>
            <person name="Devos D.P."/>
            <person name="Kaster A.-K."/>
            <person name="Ovreas L."/>
            <person name="Rohde M."/>
            <person name="Galperin M.Y."/>
            <person name="Jogler C."/>
        </authorList>
    </citation>
    <scope>NUCLEOTIDE SEQUENCE [LARGE SCALE GENOMIC DNA]</scope>
    <source>
        <strain evidence="1 2">V22</strain>
    </source>
</reference>
<dbReference type="AlphaFoldDB" id="A0A517T354"/>
<sequence>MFIQKTIFGIVVVATLLVIGSYIRSQLIPPTGPVLAWRCTECGSGNANTASDVNGYDCKRCGSAFDEVGIPLRDYSATTGGKVFDRTAQIHVPTVTR</sequence>
<dbReference type="EMBL" id="CP036316">
    <property type="protein sequence ID" value="QDT62809.1"/>
    <property type="molecule type" value="Genomic_DNA"/>
</dbReference>
<protein>
    <submittedName>
        <fullName evidence="1">Uncharacterized protein</fullName>
    </submittedName>
</protein>
<dbReference type="RefSeq" id="WP_145258617.1">
    <property type="nucleotide sequence ID" value="NZ_CP036316.1"/>
</dbReference>
<evidence type="ECO:0000313" key="1">
    <source>
        <dbReference type="EMBL" id="QDT62809.1"/>
    </source>
</evidence>
<proteinExistence type="predicted"/>
<name>A0A517T354_9PLAN</name>
<accession>A0A517T354</accession>
<evidence type="ECO:0000313" key="2">
    <source>
        <dbReference type="Proteomes" id="UP000319976"/>
    </source>
</evidence>
<organism evidence="1 2">
    <name type="scientific">Calycomorphotria hydatis</name>
    <dbReference type="NCBI Taxonomy" id="2528027"/>
    <lineage>
        <taxon>Bacteria</taxon>
        <taxon>Pseudomonadati</taxon>
        <taxon>Planctomycetota</taxon>
        <taxon>Planctomycetia</taxon>
        <taxon>Planctomycetales</taxon>
        <taxon>Planctomycetaceae</taxon>
        <taxon>Calycomorphotria</taxon>
    </lineage>
</organism>
<gene>
    <name evidence="1" type="ORF">V22_00070</name>
</gene>